<dbReference type="GO" id="GO:0005524">
    <property type="term" value="F:ATP binding"/>
    <property type="evidence" value="ECO:0007669"/>
    <property type="project" value="UniProtKB-UniRule"/>
</dbReference>
<dbReference type="SMART" id="SM00220">
    <property type="entry name" value="S_TKc"/>
    <property type="match status" value="1"/>
</dbReference>
<keyword evidence="6" id="KW-0723">Serine/threonine-protein kinase</keyword>
<dbReference type="GO" id="GO:0004672">
    <property type="term" value="F:protein kinase activity"/>
    <property type="evidence" value="ECO:0000318"/>
    <property type="project" value="GO_Central"/>
</dbReference>
<dbReference type="InterPro" id="IPR011009">
    <property type="entry name" value="Kinase-like_dom_sf"/>
</dbReference>
<dbReference type="SUPFAM" id="SSF56112">
    <property type="entry name" value="Protein kinase-like (PK-like)"/>
    <property type="match status" value="1"/>
</dbReference>
<dbReference type="InterPro" id="IPR052751">
    <property type="entry name" value="Plant_MAPKKK"/>
</dbReference>
<dbReference type="STRING" id="13333.W1PFS1"/>
<proteinExistence type="inferred from homology"/>
<accession>W1PFS1</accession>
<evidence type="ECO:0000256" key="2">
    <source>
        <dbReference type="ARBA" id="ARBA00022741"/>
    </source>
</evidence>
<dbReference type="EMBL" id="KI393208">
    <property type="protein sequence ID" value="ERN08837.1"/>
    <property type="molecule type" value="Genomic_DNA"/>
</dbReference>
<dbReference type="InterPro" id="IPR017441">
    <property type="entry name" value="Protein_kinase_ATP_BS"/>
</dbReference>
<dbReference type="PROSITE" id="PS00108">
    <property type="entry name" value="PROTEIN_KINASE_ST"/>
    <property type="match status" value="1"/>
</dbReference>
<feature type="compositionally biased region" description="Low complexity" evidence="7">
    <location>
        <begin position="349"/>
        <end position="358"/>
    </location>
</feature>
<sequence>MEWEKGACIGQGSFGTVSLGTLHTRSEIQTVAVKTAPFASSWSLQNEQRVLACLDSPHVVRCFAHEQRADAYNLFLEYVPGGSLLNLIQSRGHGLSELEAQTHARGILQGILCIHDAGFVHCDIKPHNILLSSSSSSSSCFAKIIDLGLAKPKDYCHSFLSIRGTPLYMSPETVRAKRQDEASDIWAFGCTVLEMLTGKQPWREVDDLCSLLLRIGYGDEGPEVPLDLSEKARDFLGKCLFRDPEKRWTAAQLLQHPFVDVKVERENTTIETPRSVLDCDLWCSSLASSCDWDCYCDREHGKGNRGERISTFDRIRRLASSSQRRPNWSFSSVHWIDVKRREIKESQEQEGGSDSSTSRVVAEDQPSVSGANPASFVSMGSFFQELKEEEESMYIISPVSHCDDSMNSIHNFLSLDFNMN</sequence>
<dbReference type="OMA" id="HPFVADH"/>
<evidence type="ECO:0000256" key="4">
    <source>
        <dbReference type="ARBA" id="ARBA00022840"/>
    </source>
</evidence>
<dbReference type="Gene3D" id="1.10.510.10">
    <property type="entry name" value="Transferase(Phosphotransferase) domain 1"/>
    <property type="match status" value="1"/>
</dbReference>
<dbReference type="Gramene" id="ERN08837">
    <property type="protein sequence ID" value="ERN08837"/>
    <property type="gene ID" value="AMTR_s00015p00050440"/>
</dbReference>
<dbReference type="PROSITE" id="PS00107">
    <property type="entry name" value="PROTEIN_KINASE_ATP"/>
    <property type="match status" value="1"/>
</dbReference>
<dbReference type="HOGENOM" id="CLU_000288_63_23_1"/>
<keyword evidence="3" id="KW-0418">Kinase</keyword>
<dbReference type="PANTHER" id="PTHR48011:SF18">
    <property type="entry name" value="MITOGEN-ACTIVATED PROTEIN KINASE KINASE KINASE 19-RELATED"/>
    <property type="match status" value="1"/>
</dbReference>
<keyword evidence="2 5" id="KW-0547">Nucleotide-binding</keyword>
<evidence type="ECO:0000313" key="9">
    <source>
        <dbReference type="EMBL" id="ERN08837.1"/>
    </source>
</evidence>
<feature type="binding site" evidence="5">
    <location>
        <position position="34"/>
    </location>
    <ligand>
        <name>ATP</name>
        <dbReference type="ChEBI" id="CHEBI:30616"/>
    </ligand>
</feature>
<evidence type="ECO:0000256" key="7">
    <source>
        <dbReference type="SAM" id="MobiDB-lite"/>
    </source>
</evidence>
<gene>
    <name evidence="9" type="ORF">AMTR_s00015p00050440</name>
</gene>
<dbReference type="OrthoDB" id="8693905at2759"/>
<dbReference type="GO" id="GO:0007165">
    <property type="term" value="P:signal transduction"/>
    <property type="evidence" value="ECO:0000318"/>
    <property type="project" value="GO_Central"/>
</dbReference>
<evidence type="ECO:0000313" key="10">
    <source>
        <dbReference type="Proteomes" id="UP000017836"/>
    </source>
</evidence>
<dbReference type="Gene3D" id="3.30.200.20">
    <property type="entry name" value="Phosphorylase Kinase, domain 1"/>
    <property type="match status" value="1"/>
</dbReference>
<name>W1PFS1_AMBTC</name>
<organism evidence="9 10">
    <name type="scientific">Amborella trichopoda</name>
    <dbReference type="NCBI Taxonomy" id="13333"/>
    <lineage>
        <taxon>Eukaryota</taxon>
        <taxon>Viridiplantae</taxon>
        <taxon>Streptophyta</taxon>
        <taxon>Embryophyta</taxon>
        <taxon>Tracheophyta</taxon>
        <taxon>Spermatophyta</taxon>
        <taxon>Magnoliopsida</taxon>
        <taxon>Amborellales</taxon>
        <taxon>Amborellaceae</taxon>
        <taxon>Amborella</taxon>
    </lineage>
</organism>
<keyword evidence="10" id="KW-1185">Reference proteome</keyword>
<dbReference type="eggNOG" id="KOG0198">
    <property type="taxonomic scope" value="Eukaryota"/>
</dbReference>
<evidence type="ECO:0000256" key="1">
    <source>
        <dbReference type="ARBA" id="ARBA00022679"/>
    </source>
</evidence>
<dbReference type="AlphaFoldDB" id="W1PFS1"/>
<feature type="region of interest" description="Disordered" evidence="7">
    <location>
        <begin position="344"/>
        <end position="372"/>
    </location>
</feature>
<keyword evidence="4 5" id="KW-0067">ATP-binding</keyword>
<dbReference type="Pfam" id="PF00069">
    <property type="entry name" value="Pkinase"/>
    <property type="match status" value="1"/>
</dbReference>
<dbReference type="InterPro" id="IPR000719">
    <property type="entry name" value="Prot_kinase_dom"/>
</dbReference>
<evidence type="ECO:0000256" key="5">
    <source>
        <dbReference type="PROSITE-ProRule" id="PRU10141"/>
    </source>
</evidence>
<reference evidence="10" key="1">
    <citation type="journal article" date="2013" name="Science">
        <title>The Amborella genome and the evolution of flowering plants.</title>
        <authorList>
            <consortium name="Amborella Genome Project"/>
        </authorList>
    </citation>
    <scope>NUCLEOTIDE SEQUENCE [LARGE SCALE GENOMIC DNA]</scope>
</reference>
<dbReference type="CDD" id="cd06606">
    <property type="entry name" value="STKc_MAPKKK"/>
    <property type="match status" value="1"/>
</dbReference>
<comment type="similarity">
    <text evidence="6">Belongs to the protein kinase superfamily.</text>
</comment>
<evidence type="ECO:0000256" key="6">
    <source>
        <dbReference type="RuleBase" id="RU000304"/>
    </source>
</evidence>
<dbReference type="PANTHER" id="PTHR48011">
    <property type="entry name" value="CCR4-NOT TRANSCRIPTIONAL COMPLEX SUBUNIT CAF120-RELATED"/>
    <property type="match status" value="1"/>
</dbReference>
<dbReference type="InterPro" id="IPR008271">
    <property type="entry name" value="Ser/Thr_kinase_AS"/>
</dbReference>
<dbReference type="PROSITE" id="PS50011">
    <property type="entry name" value="PROTEIN_KINASE_DOM"/>
    <property type="match status" value="1"/>
</dbReference>
<dbReference type="GO" id="GO:0004674">
    <property type="term" value="F:protein serine/threonine kinase activity"/>
    <property type="evidence" value="ECO:0007669"/>
    <property type="project" value="UniProtKB-KW"/>
</dbReference>
<evidence type="ECO:0000256" key="3">
    <source>
        <dbReference type="ARBA" id="ARBA00022777"/>
    </source>
</evidence>
<dbReference type="Proteomes" id="UP000017836">
    <property type="component" value="Unassembled WGS sequence"/>
</dbReference>
<protein>
    <recommendedName>
        <fullName evidence="8">Protein kinase domain-containing protein</fullName>
    </recommendedName>
</protein>
<feature type="domain" description="Protein kinase" evidence="8">
    <location>
        <begin position="3"/>
        <end position="259"/>
    </location>
</feature>
<evidence type="ECO:0000259" key="8">
    <source>
        <dbReference type="PROSITE" id="PS50011"/>
    </source>
</evidence>
<keyword evidence="1" id="KW-0808">Transferase</keyword>
<dbReference type="KEGG" id="atr:18436965"/>